<sequence length="86" mass="9200">MKFALPLVALLATAYAGPAPATDQAEIESGYGKSKNWDWCGAKTFSKCFGAKSCQKDADCLKKSKGNVDLIGCGGIMFPNDCYAYF</sequence>
<protein>
    <submittedName>
        <fullName evidence="2">Uncharacterized protein</fullName>
    </submittedName>
</protein>
<gene>
    <name evidence="2" type="ORF">GMORB2_1247</name>
</gene>
<organism evidence="2 3">
    <name type="scientific">Geosmithia morbida</name>
    <dbReference type="NCBI Taxonomy" id="1094350"/>
    <lineage>
        <taxon>Eukaryota</taxon>
        <taxon>Fungi</taxon>
        <taxon>Dikarya</taxon>
        <taxon>Ascomycota</taxon>
        <taxon>Pezizomycotina</taxon>
        <taxon>Sordariomycetes</taxon>
        <taxon>Hypocreomycetidae</taxon>
        <taxon>Hypocreales</taxon>
        <taxon>Bionectriaceae</taxon>
        <taxon>Geosmithia</taxon>
    </lineage>
</organism>
<feature type="signal peptide" evidence="1">
    <location>
        <begin position="1"/>
        <end position="16"/>
    </location>
</feature>
<dbReference type="AlphaFoldDB" id="A0A9P5D6W3"/>
<reference evidence="2" key="1">
    <citation type="submission" date="2020-03" db="EMBL/GenBank/DDBJ databases">
        <title>Site-based positive gene gene selection in Geosmithia morbida across the United States reveals a broad range of putative effectors and factors for local host and environmental adapation.</title>
        <authorList>
            <person name="Onufrak A."/>
            <person name="Murdoch R.W."/>
            <person name="Gazis R."/>
            <person name="Huff M."/>
            <person name="Staton M."/>
            <person name="Klingeman W."/>
            <person name="Hadziabdic D."/>
        </authorList>
    </citation>
    <scope>NUCLEOTIDE SEQUENCE</scope>
    <source>
        <strain evidence="2">1262</strain>
    </source>
</reference>
<dbReference type="Proteomes" id="UP000749293">
    <property type="component" value="Unassembled WGS sequence"/>
</dbReference>
<feature type="chain" id="PRO_5040393239" evidence="1">
    <location>
        <begin position="17"/>
        <end position="86"/>
    </location>
</feature>
<dbReference type="EMBL" id="JAANYQ010000002">
    <property type="protein sequence ID" value="KAF4126001.1"/>
    <property type="molecule type" value="Genomic_DNA"/>
</dbReference>
<dbReference type="RefSeq" id="XP_035324653.1">
    <property type="nucleotide sequence ID" value="XM_035463229.1"/>
</dbReference>
<evidence type="ECO:0000256" key="1">
    <source>
        <dbReference type="SAM" id="SignalP"/>
    </source>
</evidence>
<evidence type="ECO:0000313" key="2">
    <source>
        <dbReference type="EMBL" id="KAF4126001.1"/>
    </source>
</evidence>
<name>A0A9P5D6W3_9HYPO</name>
<evidence type="ECO:0000313" key="3">
    <source>
        <dbReference type="Proteomes" id="UP000749293"/>
    </source>
</evidence>
<accession>A0A9P5D6W3</accession>
<keyword evidence="3" id="KW-1185">Reference proteome</keyword>
<proteinExistence type="predicted"/>
<keyword evidence="1" id="KW-0732">Signal</keyword>
<dbReference type="GeneID" id="55967477"/>
<comment type="caution">
    <text evidence="2">The sequence shown here is derived from an EMBL/GenBank/DDBJ whole genome shotgun (WGS) entry which is preliminary data.</text>
</comment>